<evidence type="ECO:0000256" key="1">
    <source>
        <dbReference type="ARBA" id="ARBA00022741"/>
    </source>
</evidence>
<evidence type="ECO:0000313" key="7">
    <source>
        <dbReference type="Proteomes" id="UP000600080"/>
    </source>
</evidence>
<dbReference type="GO" id="GO:0004386">
    <property type="term" value="F:helicase activity"/>
    <property type="evidence" value="ECO:0007669"/>
    <property type="project" value="UniProtKB-KW"/>
</dbReference>
<dbReference type="PANTHER" id="PTHR43788">
    <property type="entry name" value="DNA2/NAM7 HELICASE FAMILY MEMBER"/>
    <property type="match status" value="1"/>
</dbReference>
<dbReference type="Gene3D" id="3.40.50.300">
    <property type="entry name" value="P-loop containing nucleotide triphosphate hydrolases"/>
    <property type="match status" value="2"/>
</dbReference>
<proteinExistence type="predicted"/>
<dbReference type="Pfam" id="PF13604">
    <property type="entry name" value="AAA_30"/>
    <property type="match status" value="1"/>
</dbReference>
<dbReference type="Proteomes" id="UP000600080">
    <property type="component" value="Unassembled WGS sequence"/>
</dbReference>
<evidence type="ECO:0000256" key="3">
    <source>
        <dbReference type="ARBA" id="ARBA00022806"/>
    </source>
</evidence>
<keyword evidence="3 6" id="KW-0347">Helicase</keyword>
<comment type="caution">
    <text evidence="6">The sequence shown here is derived from an EMBL/GenBank/DDBJ whole genome shotgun (WGS) entry which is preliminary data.</text>
</comment>
<dbReference type="InterPro" id="IPR027417">
    <property type="entry name" value="P-loop_NTPase"/>
</dbReference>
<dbReference type="RefSeq" id="WP_189103741.1">
    <property type="nucleotide sequence ID" value="NZ_BMND01000045.1"/>
</dbReference>
<keyword evidence="7" id="KW-1185">Reference proteome</keyword>
<dbReference type="InterPro" id="IPR050534">
    <property type="entry name" value="Coronavir_polyprotein_1ab"/>
</dbReference>
<keyword evidence="4" id="KW-0067">ATP-binding</keyword>
<dbReference type="InterPro" id="IPR041679">
    <property type="entry name" value="DNA2/NAM7-like_C"/>
</dbReference>
<reference evidence="7" key="1">
    <citation type="journal article" date="2019" name="Int. J. Syst. Evol. Microbiol.">
        <title>The Global Catalogue of Microorganisms (GCM) 10K type strain sequencing project: providing services to taxonomists for standard genome sequencing and annotation.</title>
        <authorList>
            <consortium name="The Broad Institute Genomics Platform"/>
            <consortium name="The Broad Institute Genome Sequencing Center for Infectious Disease"/>
            <person name="Wu L."/>
            <person name="Ma J."/>
        </authorList>
    </citation>
    <scope>NUCLEOTIDE SEQUENCE [LARGE SCALE GENOMIC DNA]</scope>
    <source>
        <strain evidence="7">CGMCC 4.7323</strain>
    </source>
</reference>
<dbReference type="GeneID" id="301551887"/>
<evidence type="ECO:0000256" key="4">
    <source>
        <dbReference type="ARBA" id="ARBA00022840"/>
    </source>
</evidence>
<dbReference type="PANTHER" id="PTHR43788:SF8">
    <property type="entry name" value="DNA-BINDING PROTEIN SMUBP-2"/>
    <property type="match status" value="1"/>
</dbReference>
<dbReference type="SUPFAM" id="SSF52540">
    <property type="entry name" value="P-loop containing nucleoside triphosphate hydrolases"/>
    <property type="match status" value="1"/>
</dbReference>
<gene>
    <name evidence="6" type="ORF">GCM10012285_62180</name>
</gene>
<protein>
    <submittedName>
        <fullName evidence="6">Helicase</fullName>
    </submittedName>
</protein>
<evidence type="ECO:0000259" key="5">
    <source>
        <dbReference type="Pfam" id="PF13087"/>
    </source>
</evidence>
<sequence>MTAAQAHRPGPGRPFDPAAAAAAATDRILHDTLHGTLRGVVVDSPPGAGKSTLVVRAARELAAAGRPLMVVAQTNAQVDDLVLRLAGKDPQLPVGRLHSSEPGSFDPALSALPSVRTSAKAADLAGMDIVVSTAAKWAYTKVDEPWRHAIVDEAYQMRSDALLSVAGLFERALFVGDPGQLDPFSVVGAEQWAGLAYDPSSSAVATLLAHNPGLPQHRLPVSWRLPASAAPLVSRAFYPYTPFRSGTGHGDRRLAFGVPGDGSGVDRVLDEAAESGWGLLELPARRTPRTDPEAVRTVARVVRRLLDRGGATTGEAGPDAAEAPAPAPLTAGGIAVGTAHRDQAAAVRAALAELGVTGVAVDTANRLQGREFEVTVVLHPLSGRPDATAFHLETGRLCVLASRHRHACIVVCRAGVADLLDEHPSTEPVRLGVAVKFPDGWEAHHAVLAHLAEHRVAWRP</sequence>
<evidence type="ECO:0000256" key="2">
    <source>
        <dbReference type="ARBA" id="ARBA00022801"/>
    </source>
</evidence>
<feature type="domain" description="DNA2/NAM7 helicase-like C-terminal" evidence="5">
    <location>
        <begin position="323"/>
        <end position="413"/>
    </location>
</feature>
<dbReference type="EMBL" id="BMND01000045">
    <property type="protein sequence ID" value="GGN62235.1"/>
    <property type="molecule type" value="Genomic_DNA"/>
</dbReference>
<accession>A0ABQ2K1V0</accession>
<keyword evidence="2" id="KW-0378">Hydrolase</keyword>
<name>A0ABQ2K1V0_9ACTN</name>
<dbReference type="Pfam" id="PF13087">
    <property type="entry name" value="AAA_12"/>
    <property type="match status" value="1"/>
</dbReference>
<keyword evidence="1" id="KW-0547">Nucleotide-binding</keyword>
<organism evidence="6 7">
    <name type="scientific">Streptomyces kronopolitis</name>
    <dbReference type="NCBI Taxonomy" id="1612435"/>
    <lineage>
        <taxon>Bacteria</taxon>
        <taxon>Bacillati</taxon>
        <taxon>Actinomycetota</taxon>
        <taxon>Actinomycetes</taxon>
        <taxon>Kitasatosporales</taxon>
        <taxon>Streptomycetaceae</taxon>
        <taxon>Streptomyces</taxon>
    </lineage>
</organism>
<evidence type="ECO:0000313" key="6">
    <source>
        <dbReference type="EMBL" id="GGN62235.1"/>
    </source>
</evidence>